<dbReference type="EMBL" id="MT142513">
    <property type="protein sequence ID" value="QJA83584.1"/>
    <property type="molecule type" value="Genomic_DNA"/>
</dbReference>
<accession>A0A6M3LNB8</accession>
<reference evidence="2" key="1">
    <citation type="submission" date="2020-03" db="EMBL/GenBank/DDBJ databases">
        <title>The deep terrestrial virosphere.</title>
        <authorList>
            <person name="Holmfeldt K."/>
            <person name="Nilsson E."/>
            <person name="Simone D."/>
            <person name="Lopez-Fernandez M."/>
            <person name="Wu X."/>
            <person name="de Brujin I."/>
            <person name="Lundin D."/>
            <person name="Andersson A."/>
            <person name="Bertilsson S."/>
            <person name="Dopson M."/>
        </authorList>
    </citation>
    <scope>NUCLEOTIDE SEQUENCE</scope>
    <source>
        <strain evidence="1">MM415A00274</strain>
        <strain evidence="2">MM415B05169</strain>
    </source>
</reference>
<protein>
    <submittedName>
        <fullName evidence="2">Uncharacterized protein</fullName>
    </submittedName>
</protein>
<evidence type="ECO:0000313" key="1">
    <source>
        <dbReference type="EMBL" id="QJA83584.1"/>
    </source>
</evidence>
<dbReference type="EMBL" id="MT143345">
    <property type="protein sequence ID" value="QJA95799.1"/>
    <property type="molecule type" value="Genomic_DNA"/>
</dbReference>
<organism evidence="2">
    <name type="scientific">viral metagenome</name>
    <dbReference type="NCBI Taxonomy" id="1070528"/>
    <lineage>
        <taxon>unclassified sequences</taxon>
        <taxon>metagenomes</taxon>
        <taxon>organismal metagenomes</taxon>
    </lineage>
</organism>
<gene>
    <name evidence="1" type="ORF">MM415A00274_0041</name>
    <name evidence="2" type="ORF">MM415B05169_0002</name>
</gene>
<name>A0A6M3LNB8_9ZZZZ</name>
<dbReference type="AlphaFoldDB" id="A0A6M3LNB8"/>
<sequence length="110" mass="13251">MKAIYGRKWMSDIIDNDDLIMRQQEWLDALKLFDMADIRKALDYCRDNLAFPPAISDFRILIREFKKAESIPKETKRITLDPLQRERNQVQAKKLYEMALQLAKKKRYDR</sequence>
<proteinExistence type="predicted"/>
<evidence type="ECO:0000313" key="2">
    <source>
        <dbReference type="EMBL" id="QJA95799.1"/>
    </source>
</evidence>